<keyword evidence="5" id="KW-1185">Reference proteome</keyword>
<dbReference type="PRINTS" id="PR00081">
    <property type="entry name" value="GDHRDH"/>
</dbReference>
<organism evidence="4 5">
    <name type="scientific">Sphingomonas olei</name>
    <dbReference type="NCBI Taxonomy" id="1886787"/>
    <lineage>
        <taxon>Bacteria</taxon>
        <taxon>Pseudomonadati</taxon>
        <taxon>Pseudomonadota</taxon>
        <taxon>Alphaproteobacteria</taxon>
        <taxon>Sphingomonadales</taxon>
        <taxon>Sphingomonadaceae</taxon>
        <taxon>Sphingomonas</taxon>
    </lineage>
</organism>
<dbReference type="Proteomes" id="UP000308038">
    <property type="component" value="Unassembled WGS sequence"/>
</dbReference>
<dbReference type="NCBIfam" id="NF006123">
    <property type="entry name" value="PRK08267.1"/>
    <property type="match status" value="1"/>
</dbReference>
<dbReference type="InterPro" id="IPR002347">
    <property type="entry name" value="SDR_fam"/>
</dbReference>
<keyword evidence="2" id="KW-0560">Oxidoreductase</keyword>
<proteinExistence type="inferred from homology"/>
<sequence length="260" mass="27281">MKAILITGGGSGIGRAVAQLFVDRGWRVGLADRDSAGLKETAALLPAERTSCHVMDVRSPEDWEEVLAEFAQLSGGRLDVLFNNAGVAVGGPFGAAGLEDIDRAVDVNLKGVLYGARMAYPFLAATPGSCLLNTASAAGIYGTPGAAVYSATKFAVRGLTEALDGEWAADDIRVRSLMPGFIDTPLLQAGVGGSNRSVRETVVEAGLEFTPVEVVAQAAWEAVHGGRVHTLVGKTARRLSFASRWMPGSLRKRMRGGRAL</sequence>
<dbReference type="InterPro" id="IPR036291">
    <property type="entry name" value="NAD(P)-bd_dom_sf"/>
</dbReference>
<evidence type="ECO:0000256" key="1">
    <source>
        <dbReference type="ARBA" id="ARBA00006484"/>
    </source>
</evidence>
<dbReference type="Pfam" id="PF00106">
    <property type="entry name" value="adh_short"/>
    <property type="match status" value="1"/>
</dbReference>
<dbReference type="RefSeq" id="WP_136450523.1">
    <property type="nucleotide sequence ID" value="NZ_SSTI01000001.1"/>
</dbReference>
<dbReference type="SUPFAM" id="SSF51735">
    <property type="entry name" value="NAD(P)-binding Rossmann-fold domains"/>
    <property type="match status" value="1"/>
</dbReference>
<dbReference type="Gene3D" id="3.40.50.720">
    <property type="entry name" value="NAD(P)-binding Rossmann-like Domain"/>
    <property type="match status" value="1"/>
</dbReference>
<accession>A0ABY2QMX9</accession>
<dbReference type="PANTHER" id="PTHR43391">
    <property type="entry name" value="RETINOL DEHYDROGENASE-RELATED"/>
    <property type="match status" value="1"/>
</dbReference>
<dbReference type="PRINTS" id="PR00080">
    <property type="entry name" value="SDRFAMILY"/>
</dbReference>
<comment type="caution">
    <text evidence="4">The sequence shown here is derived from an EMBL/GenBank/DDBJ whole genome shotgun (WGS) entry which is preliminary data.</text>
</comment>
<name>A0ABY2QMX9_9SPHN</name>
<evidence type="ECO:0000256" key="3">
    <source>
        <dbReference type="RuleBase" id="RU000363"/>
    </source>
</evidence>
<evidence type="ECO:0000313" key="5">
    <source>
        <dbReference type="Proteomes" id="UP000308038"/>
    </source>
</evidence>
<gene>
    <name evidence="4" type="ORF">E5988_01760</name>
</gene>
<dbReference type="EMBL" id="SSTI01000001">
    <property type="protein sequence ID" value="THG42203.1"/>
    <property type="molecule type" value="Genomic_DNA"/>
</dbReference>
<reference evidence="4 5" key="1">
    <citation type="submission" date="2019-04" db="EMBL/GenBank/DDBJ databases">
        <title>Microbes associate with the intestines of laboratory mice.</title>
        <authorList>
            <person name="Navarre W."/>
            <person name="Wong E."/>
            <person name="Huang K.C."/>
            <person name="Tropini C."/>
            <person name="Ng K."/>
            <person name="Yu B."/>
        </authorList>
    </citation>
    <scope>NUCLEOTIDE SEQUENCE [LARGE SCALE GENOMIC DNA]</scope>
    <source>
        <strain evidence="4 5">NM83_B4-11</strain>
    </source>
</reference>
<comment type="similarity">
    <text evidence="1 3">Belongs to the short-chain dehydrogenases/reductases (SDR) family.</text>
</comment>
<evidence type="ECO:0000256" key="2">
    <source>
        <dbReference type="ARBA" id="ARBA00023002"/>
    </source>
</evidence>
<protein>
    <submittedName>
        <fullName evidence="4">SDR family oxidoreductase</fullName>
    </submittedName>
</protein>
<evidence type="ECO:0000313" key="4">
    <source>
        <dbReference type="EMBL" id="THG42203.1"/>
    </source>
</evidence>
<dbReference type="PANTHER" id="PTHR43391:SF82">
    <property type="entry name" value="OXIDOREDUCTASE SADH-RELATED"/>
    <property type="match status" value="1"/>
</dbReference>